<keyword evidence="2" id="KW-1133">Transmembrane helix</keyword>
<dbReference type="Proteomes" id="UP000813672">
    <property type="component" value="Unassembled WGS sequence"/>
</dbReference>
<dbReference type="PROSITE" id="PS51724">
    <property type="entry name" value="SPOR"/>
    <property type="match status" value="1"/>
</dbReference>
<dbReference type="InterPro" id="IPR007730">
    <property type="entry name" value="SPOR-like_dom"/>
</dbReference>
<feature type="compositionally biased region" description="Basic residues" evidence="1">
    <location>
        <begin position="11"/>
        <end position="25"/>
    </location>
</feature>
<feature type="transmembrane region" description="Helical" evidence="2">
    <location>
        <begin position="98"/>
        <end position="119"/>
    </location>
</feature>
<evidence type="ECO:0000256" key="2">
    <source>
        <dbReference type="SAM" id="Phobius"/>
    </source>
</evidence>
<gene>
    <name evidence="4" type="ORF">KBY27_03550</name>
</gene>
<accession>A0A9Q3ZM20</accession>
<dbReference type="InterPro" id="IPR036680">
    <property type="entry name" value="SPOR-like_sf"/>
</dbReference>
<dbReference type="GO" id="GO:0042834">
    <property type="term" value="F:peptidoglycan binding"/>
    <property type="evidence" value="ECO:0007669"/>
    <property type="project" value="InterPro"/>
</dbReference>
<protein>
    <submittedName>
        <fullName evidence="4">SPOR domain-containing protein</fullName>
    </submittedName>
</protein>
<dbReference type="Pfam" id="PF05036">
    <property type="entry name" value="SPOR"/>
    <property type="match status" value="1"/>
</dbReference>
<sequence>MLFLASLRRRRCGNSKQHRPNRRPRQFQEKPLRDQRIARQGSEADMASFDYTGHVNPNQVQYSYQMPGMGLDVEDEALAEDIGEDYGHAPARPGLARAISVAGAVGSLALVVGIGIWGYKLVMRDVSGVPVVRAVEGPMRIQPDKPGGTPADHQGLAVNTVAAAGSAAPPADRLVLAPRPVSLSEEDLPMDELRPTPASLEVDAADPEAVEAFRNGDIDRLVAELTEGTAPLEERESALLDEGTSRTASIEQPEPLPAIDPADLLAENPQLALVDEPGVARSLRPQTRPQRSVPAETEARAAMNAAVTAAVGAATAVDLDPASLPVGTRLAQLGAYDSPEIARAEWDRLNGRFGEYLDGKQRVIQEASSGGRTFYRLRAAGFDDLAEARHFCSVLVAERADCIPVTTR</sequence>
<evidence type="ECO:0000256" key="1">
    <source>
        <dbReference type="SAM" id="MobiDB-lite"/>
    </source>
</evidence>
<feature type="compositionally biased region" description="Basic and acidic residues" evidence="1">
    <location>
        <begin position="26"/>
        <end position="35"/>
    </location>
</feature>
<dbReference type="Gene3D" id="3.30.70.1070">
    <property type="entry name" value="Sporulation related repeat"/>
    <property type="match status" value="1"/>
</dbReference>
<keyword evidence="2" id="KW-0812">Transmembrane</keyword>
<evidence type="ECO:0000313" key="4">
    <source>
        <dbReference type="EMBL" id="MCE8536521.1"/>
    </source>
</evidence>
<comment type="caution">
    <text evidence="4">The sequence shown here is derived from an EMBL/GenBank/DDBJ whole genome shotgun (WGS) entry which is preliminary data.</text>
</comment>
<name>A0A9Q3ZM20_9RHOB</name>
<keyword evidence="2" id="KW-0472">Membrane</keyword>
<proteinExistence type="predicted"/>
<dbReference type="EMBL" id="JAGQAF010000002">
    <property type="protein sequence ID" value="MCE8536521.1"/>
    <property type="molecule type" value="Genomic_DNA"/>
</dbReference>
<feature type="domain" description="SPOR" evidence="3">
    <location>
        <begin position="323"/>
        <end position="408"/>
    </location>
</feature>
<feature type="region of interest" description="Disordered" evidence="1">
    <location>
        <begin position="11"/>
        <end position="35"/>
    </location>
</feature>
<evidence type="ECO:0000313" key="5">
    <source>
        <dbReference type="Proteomes" id="UP000813672"/>
    </source>
</evidence>
<reference evidence="4" key="1">
    <citation type="journal article" date="2021" name="Environ. Microbiol.">
        <title>Cryptic niche differentiation of novel sediment ecotypes of Rugeria pomeroyi correlates with nitrate respiration.</title>
        <authorList>
            <person name="Lin X."/>
            <person name="McNichol J."/>
            <person name="Chu X."/>
            <person name="Qian Y."/>
            <person name="Luo H."/>
        </authorList>
    </citation>
    <scope>NUCLEOTIDE SEQUENCE</scope>
    <source>
        <strain evidence="4">SZCCDBB064</strain>
    </source>
</reference>
<dbReference type="AlphaFoldDB" id="A0A9Q3ZM20"/>
<organism evidence="4 5">
    <name type="scientific">Ruegeria pomeroyi</name>
    <dbReference type="NCBI Taxonomy" id="89184"/>
    <lineage>
        <taxon>Bacteria</taxon>
        <taxon>Pseudomonadati</taxon>
        <taxon>Pseudomonadota</taxon>
        <taxon>Alphaproteobacteria</taxon>
        <taxon>Rhodobacterales</taxon>
        <taxon>Roseobacteraceae</taxon>
        <taxon>Ruegeria</taxon>
    </lineage>
</organism>
<evidence type="ECO:0000259" key="3">
    <source>
        <dbReference type="PROSITE" id="PS51724"/>
    </source>
</evidence>